<dbReference type="PANTHER" id="PTHR35918">
    <property type="entry name" value="OS06G0674800 PROTEIN"/>
    <property type="match status" value="1"/>
</dbReference>
<dbReference type="InterPro" id="IPR011333">
    <property type="entry name" value="SKP1/BTB/POZ_sf"/>
</dbReference>
<dbReference type="PROSITE" id="PS50097">
    <property type="entry name" value="BTB"/>
    <property type="match status" value="2"/>
</dbReference>
<feature type="compositionally biased region" description="Basic residues" evidence="2">
    <location>
        <begin position="1"/>
        <end position="10"/>
    </location>
</feature>
<proteinExistence type="predicted"/>
<dbReference type="InterPro" id="IPR011989">
    <property type="entry name" value="ARM-like"/>
</dbReference>
<dbReference type="PANTHER" id="PTHR35918:SF1">
    <property type="entry name" value="BTB DOMAIN-CONTAINING PROTEIN"/>
    <property type="match status" value="1"/>
</dbReference>
<accession>A0AA38FTT0</accession>
<gene>
    <name evidence="4" type="ORF">KI387_036489</name>
</gene>
<dbReference type="AlphaFoldDB" id="A0AA38FTT0"/>
<organism evidence="4 5">
    <name type="scientific">Taxus chinensis</name>
    <name type="common">Chinese yew</name>
    <name type="synonym">Taxus wallichiana var. chinensis</name>
    <dbReference type="NCBI Taxonomy" id="29808"/>
    <lineage>
        <taxon>Eukaryota</taxon>
        <taxon>Viridiplantae</taxon>
        <taxon>Streptophyta</taxon>
        <taxon>Embryophyta</taxon>
        <taxon>Tracheophyta</taxon>
        <taxon>Spermatophyta</taxon>
        <taxon>Pinopsida</taxon>
        <taxon>Pinidae</taxon>
        <taxon>Conifers II</taxon>
        <taxon>Cupressales</taxon>
        <taxon>Taxaceae</taxon>
        <taxon>Taxus</taxon>
    </lineage>
</organism>
<protein>
    <recommendedName>
        <fullName evidence="3">BTB domain-containing protein</fullName>
    </recommendedName>
</protein>
<evidence type="ECO:0000256" key="2">
    <source>
        <dbReference type="SAM" id="MobiDB-lite"/>
    </source>
</evidence>
<dbReference type="Proteomes" id="UP000824469">
    <property type="component" value="Unassembled WGS sequence"/>
</dbReference>
<evidence type="ECO:0000313" key="5">
    <source>
        <dbReference type="Proteomes" id="UP000824469"/>
    </source>
</evidence>
<dbReference type="Pfam" id="PF26522">
    <property type="entry name" value="ARM_6"/>
    <property type="match status" value="1"/>
</dbReference>
<dbReference type="InterPro" id="IPR059007">
    <property type="entry name" value="ARM_At1g04390"/>
</dbReference>
<keyword evidence="5" id="KW-1185">Reference proteome</keyword>
<evidence type="ECO:0000259" key="3">
    <source>
        <dbReference type="PROSITE" id="PS50097"/>
    </source>
</evidence>
<dbReference type="InterPro" id="IPR044953">
    <property type="entry name" value="At1g04390-like"/>
</dbReference>
<dbReference type="EMBL" id="JAHRHJ020000007">
    <property type="protein sequence ID" value="KAH9308578.1"/>
    <property type="molecule type" value="Genomic_DNA"/>
</dbReference>
<dbReference type="SUPFAM" id="SSF54695">
    <property type="entry name" value="POZ domain"/>
    <property type="match status" value="2"/>
</dbReference>
<comment type="pathway">
    <text evidence="1">Protein modification; protein ubiquitination.</text>
</comment>
<feature type="domain" description="BTB" evidence="3">
    <location>
        <begin position="866"/>
        <end position="946"/>
    </location>
</feature>
<evidence type="ECO:0000313" key="4">
    <source>
        <dbReference type="EMBL" id="KAH9308578.1"/>
    </source>
</evidence>
<dbReference type="Gene3D" id="3.30.710.10">
    <property type="entry name" value="Potassium Channel Kv1.1, Chain A"/>
    <property type="match status" value="2"/>
</dbReference>
<dbReference type="InterPro" id="IPR000210">
    <property type="entry name" value="BTB/POZ_dom"/>
</dbReference>
<feature type="region of interest" description="Disordered" evidence="2">
    <location>
        <begin position="1"/>
        <end position="38"/>
    </location>
</feature>
<evidence type="ECO:0000256" key="1">
    <source>
        <dbReference type="ARBA" id="ARBA00004906"/>
    </source>
</evidence>
<dbReference type="CDD" id="cd18186">
    <property type="entry name" value="BTB_POZ_ZBTB_KLHL-like"/>
    <property type="match status" value="2"/>
</dbReference>
<dbReference type="Gene3D" id="1.25.10.10">
    <property type="entry name" value="Leucine-rich Repeat Variant"/>
    <property type="match status" value="1"/>
</dbReference>
<comment type="caution">
    <text evidence="4">The sequence shown here is derived from an EMBL/GenBank/DDBJ whole genome shotgun (WGS) entry which is preliminary data.</text>
</comment>
<sequence>MQGGRSKRRGGGASAARKKDEEDEALGQGEGPSHHLQDRLHKALTLGLRYKDGKTKKWWNNDAEVQGQAIRAISTFVAALTSNFSRQPSVQALLSEVMIALQGLLQSENEHICSVSSEIVVKLTALLGGSLLKFGGEELVAPLAQLLSCHETTTAMACAASLNNILEKIKPRSTFSGKSASGDTVWKVIQETNTVYVLVQRLEKYDSNETKSAEYYLEFSNLLGKILRWFPMSRYIVGNNRNLRLGLLAQSRNHNALTASAALQTSSALALCGEVAIKQIGDKDALWTAILQCLDESRPRVVRVEAFRFVQSLARSATGCDAMSGPHVGPLMSGIVKTLAEWRTPLQGRWQPELEMLVIEACHTANRLLCWSGEHHFVFWKAGISNVLSGMLLFDHSDDQQWSNKMIDTCKEKQVNGVIDKLHIKKNSAIRPHLWDSLGWLAIHCEMDLDSMLSINKNPLLRLISFACKMSVKAVYRQGQLHVQRETGNRSTQDVPDISEREPICRAVLFLLFSPCKYLASQTRLFLEKALKPYGHEWMQSLLCSIDLGACDNGHSISDNLQMIVSLMTLVSFSSLQLHRKILYSYNALEILGRVIKSQSNSDIQVARSNISNHVVSLSDGKLCCWNETEDWEGKNLILFFSLWAFAKLVKDSVFAGNARQEGFVEDFTNKVITEETEVRVLIRQLQKLVVGNSFSAGVRWYAAHSMAGFGIYGFPSKLGGNIKKAFDNDEMADLLLALSDGRSLNTHLVILAARCPSLLPSSNLILNQNKGSLGGDLLKEKALEKMQQKVNAMIHYGALRNSLEFAYTGTVQVDEENVAGVRFLAKRCNLESLLSLLSGKTPNWGTSVLEYNIASALSAIGHPYSDAILQAKGQKYSTTSCSVCTLLTEHVHVHRIVLASNSDYLRALFRSGMRDSSEVIQVPVGWEALRNLVKFFYTGQMNSFKSGCLWNNMDPEQQLKDLQAFIELSWLAAQWFIDDVSDVCLSVLHDKLKLNLHLCPKIIQKAAHYSQWAIVEEGVECMAPRYPWMRDRFELEELDDELVEMVRVAHVRLSQDDR</sequence>
<name>A0AA38FTT0_TAXCH</name>
<dbReference type="OMA" id="CLNILFT"/>
<dbReference type="SUPFAM" id="SSF48371">
    <property type="entry name" value="ARM repeat"/>
    <property type="match status" value="1"/>
</dbReference>
<dbReference type="Pfam" id="PF00651">
    <property type="entry name" value="BTB"/>
    <property type="match status" value="2"/>
</dbReference>
<reference evidence="4 5" key="1">
    <citation type="journal article" date="2021" name="Nat. Plants">
        <title>The Taxus genome provides insights into paclitaxel biosynthesis.</title>
        <authorList>
            <person name="Xiong X."/>
            <person name="Gou J."/>
            <person name="Liao Q."/>
            <person name="Li Y."/>
            <person name="Zhou Q."/>
            <person name="Bi G."/>
            <person name="Li C."/>
            <person name="Du R."/>
            <person name="Wang X."/>
            <person name="Sun T."/>
            <person name="Guo L."/>
            <person name="Liang H."/>
            <person name="Lu P."/>
            <person name="Wu Y."/>
            <person name="Zhang Z."/>
            <person name="Ro D.K."/>
            <person name="Shang Y."/>
            <person name="Huang S."/>
            <person name="Yan J."/>
        </authorList>
    </citation>
    <scope>NUCLEOTIDE SEQUENCE [LARGE SCALE GENOMIC DNA]</scope>
    <source>
        <strain evidence="4">Ta-2019</strain>
    </source>
</reference>
<dbReference type="InterPro" id="IPR016024">
    <property type="entry name" value="ARM-type_fold"/>
</dbReference>
<dbReference type="SMART" id="SM00225">
    <property type="entry name" value="BTB"/>
    <property type="match status" value="2"/>
</dbReference>
<feature type="domain" description="BTB" evidence="3">
    <location>
        <begin position="733"/>
        <end position="816"/>
    </location>
</feature>